<feature type="compositionally biased region" description="Low complexity" evidence="1">
    <location>
        <begin position="38"/>
        <end position="56"/>
    </location>
</feature>
<feature type="compositionally biased region" description="Low complexity" evidence="1">
    <location>
        <begin position="18"/>
        <end position="29"/>
    </location>
</feature>
<evidence type="ECO:0000313" key="2">
    <source>
        <dbReference type="EMBL" id="ACR36525.1"/>
    </source>
</evidence>
<protein>
    <submittedName>
        <fullName evidence="2">Uncharacterized protein</fullName>
    </submittedName>
</protein>
<evidence type="ECO:0000256" key="1">
    <source>
        <dbReference type="SAM" id="MobiDB-lite"/>
    </source>
</evidence>
<reference evidence="2" key="2">
    <citation type="submission" date="2012-06" db="EMBL/GenBank/DDBJ databases">
        <authorList>
            <person name="Yu Y."/>
            <person name="Currie J."/>
            <person name="Lomeli R."/>
            <person name="Angelova A."/>
            <person name="Collura K."/>
            <person name="Wissotski M."/>
            <person name="Campos D."/>
            <person name="Kudrna D."/>
            <person name="Golser W."/>
            <person name="Ashely E."/>
            <person name="Descour A."/>
            <person name="Fernandes J."/>
            <person name="Soderlund C."/>
            <person name="Walbot V."/>
        </authorList>
    </citation>
    <scope>NUCLEOTIDE SEQUENCE</scope>
    <source>
        <strain evidence="2">B73</strain>
    </source>
</reference>
<feature type="region of interest" description="Disordered" evidence="1">
    <location>
        <begin position="1"/>
        <end position="56"/>
    </location>
</feature>
<organism evidence="2">
    <name type="scientific">Zea mays</name>
    <name type="common">Maize</name>
    <dbReference type="NCBI Taxonomy" id="4577"/>
    <lineage>
        <taxon>Eukaryota</taxon>
        <taxon>Viridiplantae</taxon>
        <taxon>Streptophyta</taxon>
        <taxon>Embryophyta</taxon>
        <taxon>Tracheophyta</taxon>
        <taxon>Spermatophyta</taxon>
        <taxon>Magnoliopsida</taxon>
        <taxon>Liliopsida</taxon>
        <taxon>Poales</taxon>
        <taxon>Poaceae</taxon>
        <taxon>PACMAD clade</taxon>
        <taxon>Panicoideae</taxon>
        <taxon>Andropogonodae</taxon>
        <taxon>Andropogoneae</taxon>
        <taxon>Tripsacinae</taxon>
        <taxon>Zea</taxon>
    </lineage>
</organism>
<dbReference type="AlphaFoldDB" id="C4J5S5"/>
<name>C4J5S5_MAIZE</name>
<dbReference type="EMBL" id="BT086172">
    <property type="protein sequence ID" value="ACR36525.1"/>
    <property type="molecule type" value="mRNA"/>
</dbReference>
<feature type="compositionally biased region" description="Polar residues" evidence="1">
    <location>
        <begin position="1"/>
        <end position="17"/>
    </location>
</feature>
<reference evidence="2" key="1">
    <citation type="journal article" date="2009" name="PLoS Genet.">
        <title>Sequencing, mapping, and analysis of 27,455 maize full-length cDNAs.</title>
        <authorList>
            <person name="Soderlund C."/>
            <person name="Descour A."/>
            <person name="Kudrna D."/>
            <person name="Bomhoff M."/>
            <person name="Boyd L."/>
            <person name="Currie J."/>
            <person name="Angelova A."/>
            <person name="Collura K."/>
            <person name="Wissotski M."/>
            <person name="Ashley E."/>
            <person name="Morrow D."/>
            <person name="Fernandes J."/>
            <person name="Walbot V."/>
            <person name="Yu Y."/>
        </authorList>
    </citation>
    <scope>NUCLEOTIDE SEQUENCE</scope>
    <source>
        <strain evidence="2">B73</strain>
    </source>
</reference>
<sequence>MPTSCWNTCSPTPATSPRRTVAVRTSATRLSFSDDPRSAATDSFSSSISRSTSSAE</sequence>
<proteinExistence type="evidence at transcript level"/>
<accession>C4J5S5</accession>